<keyword evidence="2" id="KW-1185">Reference proteome</keyword>
<comment type="caution">
    <text evidence="1">The sequence shown here is derived from an EMBL/GenBank/DDBJ whole genome shotgun (WGS) entry which is preliminary data.</text>
</comment>
<name>A0AAV6V1D6_9ARAC</name>
<evidence type="ECO:0008006" key="3">
    <source>
        <dbReference type="Google" id="ProtNLM"/>
    </source>
</evidence>
<proteinExistence type="predicted"/>
<evidence type="ECO:0000313" key="2">
    <source>
        <dbReference type="Proteomes" id="UP000827092"/>
    </source>
</evidence>
<dbReference type="EMBL" id="JAFNEN010000207">
    <property type="protein sequence ID" value="KAG8189686.1"/>
    <property type="molecule type" value="Genomic_DNA"/>
</dbReference>
<dbReference type="AlphaFoldDB" id="A0AAV6V1D6"/>
<organism evidence="1 2">
    <name type="scientific">Oedothorax gibbosus</name>
    <dbReference type="NCBI Taxonomy" id="931172"/>
    <lineage>
        <taxon>Eukaryota</taxon>
        <taxon>Metazoa</taxon>
        <taxon>Ecdysozoa</taxon>
        <taxon>Arthropoda</taxon>
        <taxon>Chelicerata</taxon>
        <taxon>Arachnida</taxon>
        <taxon>Araneae</taxon>
        <taxon>Araneomorphae</taxon>
        <taxon>Entelegynae</taxon>
        <taxon>Araneoidea</taxon>
        <taxon>Linyphiidae</taxon>
        <taxon>Erigoninae</taxon>
        <taxon>Oedothorax</taxon>
    </lineage>
</organism>
<gene>
    <name evidence="1" type="ORF">JTE90_022500</name>
</gene>
<protein>
    <recommendedName>
        <fullName evidence="3">Ribosomal protein L2</fullName>
    </recommendedName>
</protein>
<evidence type="ECO:0000313" key="1">
    <source>
        <dbReference type="EMBL" id="KAG8189686.1"/>
    </source>
</evidence>
<dbReference type="Proteomes" id="UP000827092">
    <property type="component" value="Unassembled WGS sequence"/>
</dbReference>
<reference evidence="1 2" key="1">
    <citation type="journal article" date="2022" name="Nat. Ecol. Evol.">
        <title>A masculinizing supergene underlies an exaggerated male reproductive morph in a spider.</title>
        <authorList>
            <person name="Hendrickx F."/>
            <person name="De Corte Z."/>
            <person name="Sonet G."/>
            <person name="Van Belleghem S.M."/>
            <person name="Kostlbacher S."/>
            <person name="Vangestel C."/>
        </authorList>
    </citation>
    <scope>NUCLEOTIDE SEQUENCE [LARGE SCALE GENOMIC DNA]</scope>
    <source>
        <strain evidence="1">W744_W776</strain>
    </source>
</reference>
<accession>A0AAV6V1D6</accession>
<sequence length="75" mass="8334">MSVVGLSKQTGVVEALVSPSHSFTVTFAKGFLLRKVRARGRGWGKRIRGASVARDIVLEANWKPPEKQPTPKKRY</sequence>